<dbReference type="PANTHER" id="PTHR45641">
    <property type="entry name" value="TETRATRICOPEPTIDE REPEAT PROTEIN (AFU_ORTHOLOGUE AFUA_6G03870)"/>
    <property type="match status" value="1"/>
</dbReference>
<accession>A0A1J5TWS8</accession>
<organism evidence="4 5">
    <name type="scientific">Bathymodiolus thermophilus thioautotrophic gill symbiont</name>
    <dbReference type="NCBI Taxonomy" id="2360"/>
    <lineage>
        <taxon>Bacteria</taxon>
        <taxon>Pseudomonadati</taxon>
        <taxon>Pseudomonadota</taxon>
        <taxon>Gammaproteobacteria</taxon>
        <taxon>sulfur-oxidizing symbionts</taxon>
    </lineage>
</organism>
<feature type="domain" description="FRG" evidence="3">
    <location>
        <begin position="10"/>
        <end position="117"/>
    </location>
</feature>
<name>A0A1J5TWS8_9GAMM</name>
<dbReference type="Pfam" id="PF08867">
    <property type="entry name" value="FRG"/>
    <property type="match status" value="1"/>
</dbReference>
<evidence type="ECO:0000259" key="3">
    <source>
        <dbReference type="SMART" id="SM00901"/>
    </source>
</evidence>
<evidence type="ECO:0000313" key="4">
    <source>
        <dbReference type="EMBL" id="OIR24660.1"/>
    </source>
</evidence>
<gene>
    <name evidence="4" type="ORF">BGC33_04175</name>
</gene>
<dbReference type="EMBL" id="MIQH01000572">
    <property type="protein sequence ID" value="OIR24660.1"/>
    <property type="molecule type" value="Genomic_DNA"/>
</dbReference>
<sequence>MRKLKKVQENEMDYIYRGLSDKSYSVCSTYYRRFNLGKKPKEWEKPSAKEFQAYHDKLLLDAKSYHYDKKKELLPIELLAELQHFGAATGLIDFSKNFLVALWFASNSNLGKDGRISLLDKDDCVEYVENKDLYQNTLDAFCLIDLNFKSNNRIFAQNGVFIFTNRVFYKDLDLHEIIISKKDKEQIIIELKTFYNITESTLFQDIYGFSEVNNAQHSIRNNNSDDFSKQAKHYMGIGGLENLTKAIELYNLALESGTQTYGELHPKVATTRNNLASALQARNQPEDLTKAIELYNLALESDIQTYGESHPNVATTRNNLANALQTRNQPEDLTKAIGLHELSLKAMQQVLGADHPNTKTIATNLKLAKATQHSQNKSNP</sequence>
<keyword evidence="2" id="KW-0802">TPR repeat</keyword>
<proteinExistence type="predicted"/>
<dbReference type="Proteomes" id="UP000182798">
    <property type="component" value="Unassembled WGS sequence"/>
</dbReference>
<dbReference type="SMART" id="SM00901">
    <property type="entry name" value="FRG"/>
    <property type="match status" value="1"/>
</dbReference>
<reference evidence="5" key="1">
    <citation type="submission" date="2016-09" db="EMBL/GenBank/DDBJ databases">
        <title>Genome Sequence of Bathymodiolus thermophilus sulfur-oxidizing gill endosymbiont.</title>
        <authorList>
            <person name="Ponnudurai R."/>
            <person name="Kleiner M."/>
            <person name="Sayavedra L."/>
            <person name="Thuermer A."/>
            <person name="Felbeck H."/>
            <person name="Schlueter R."/>
            <person name="Schweder T."/>
            <person name="Markert S."/>
        </authorList>
    </citation>
    <scope>NUCLEOTIDE SEQUENCE [LARGE SCALE GENOMIC DNA]</scope>
    <source>
        <strain evidence="5">BAT/CrabSpa'14</strain>
    </source>
</reference>
<evidence type="ECO:0000313" key="5">
    <source>
        <dbReference type="Proteomes" id="UP000182798"/>
    </source>
</evidence>
<dbReference type="InterPro" id="IPR014966">
    <property type="entry name" value="FRG-dom"/>
</dbReference>
<dbReference type="Pfam" id="PF13424">
    <property type="entry name" value="TPR_12"/>
    <property type="match status" value="2"/>
</dbReference>
<comment type="caution">
    <text evidence="4">The sequence shown here is derived from an EMBL/GenBank/DDBJ whole genome shotgun (WGS) entry which is preliminary data.</text>
</comment>
<dbReference type="AlphaFoldDB" id="A0A1J5TWS8"/>
<keyword evidence="1" id="KW-0677">Repeat</keyword>
<dbReference type="Gene3D" id="1.25.40.10">
    <property type="entry name" value="Tetratricopeptide repeat domain"/>
    <property type="match status" value="1"/>
</dbReference>
<dbReference type="SUPFAM" id="SSF48452">
    <property type="entry name" value="TPR-like"/>
    <property type="match status" value="1"/>
</dbReference>
<dbReference type="PANTHER" id="PTHR45641:SF19">
    <property type="entry name" value="NEPHROCYSTIN-3"/>
    <property type="match status" value="1"/>
</dbReference>
<evidence type="ECO:0000256" key="1">
    <source>
        <dbReference type="ARBA" id="ARBA00022737"/>
    </source>
</evidence>
<evidence type="ECO:0000256" key="2">
    <source>
        <dbReference type="ARBA" id="ARBA00022803"/>
    </source>
</evidence>
<dbReference type="InterPro" id="IPR011990">
    <property type="entry name" value="TPR-like_helical_dom_sf"/>
</dbReference>
<protein>
    <recommendedName>
        <fullName evidence="3">FRG domain-containing protein</fullName>
    </recommendedName>
</protein>